<dbReference type="EMBL" id="JAJEQL010000004">
    <property type="protein sequence ID" value="MCC2198646.1"/>
    <property type="molecule type" value="Genomic_DNA"/>
</dbReference>
<keyword evidence="1" id="KW-0732">Signal</keyword>
<sequence length="168" mass="18396">MKMAKKFLAVVLAGVLALSVLTGCGNAASTKTIADAMSDMGKAEEVEFKADSKLNEKAKAIANKWVELENTEFDTEDEYVKAMKKSFMDIMGETYNDKYVFVAVTETKGYNVTAQAYNLLQTMDNVNDAVDKKEPADVYYVGTATITVKGEGYRLAVITADAEDIKKV</sequence>
<evidence type="ECO:0000313" key="3">
    <source>
        <dbReference type="Proteomes" id="UP001430637"/>
    </source>
</evidence>
<keyword evidence="3" id="KW-1185">Reference proteome</keyword>
<dbReference type="RefSeq" id="WP_227620209.1">
    <property type="nucleotide sequence ID" value="NZ_JAJEQL010000004.1"/>
</dbReference>
<comment type="caution">
    <text evidence="2">The sequence shown here is derived from an EMBL/GenBank/DDBJ whole genome shotgun (WGS) entry which is preliminary data.</text>
</comment>
<accession>A0ABS8F5Y7</accession>
<name>A0ABS8F5Y7_9FIRM</name>
<dbReference type="Proteomes" id="UP001430637">
    <property type="component" value="Unassembled WGS sequence"/>
</dbReference>
<protein>
    <submittedName>
        <fullName evidence="2">Uncharacterized protein</fullName>
    </submittedName>
</protein>
<feature type="signal peptide" evidence="1">
    <location>
        <begin position="1"/>
        <end position="27"/>
    </location>
</feature>
<reference evidence="2" key="1">
    <citation type="submission" date="2021-10" db="EMBL/GenBank/DDBJ databases">
        <title>Anaerobic single-cell dispensing facilitates the cultivation of human gut bacteria.</title>
        <authorList>
            <person name="Afrizal A."/>
        </authorList>
    </citation>
    <scope>NUCLEOTIDE SEQUENCE</scope>
    <source>
        <strain evidence="2">CLA-AA-H233</strain>
    </source>
</reference>
<evidence type="ECO:0000256" key="1">
    <source>
        <dbReference type="SAM" id="SignalP"/>
    </source>
</evidence>
<gene>
    <name evidence="2" type="ORF">LKD23_02540</name>
</gene>
<dbReference type="PROSITE" id="PS51257">
    <property type="entry name" value="PROKAR_LIPOPROTEIN"/>
    <property type="match status" value="1"/>
</dbReference>
<feature type="chain" id="PRO_5047292101" evidence="1">
    <location>
        <begin position="28"/>
        <end position="168"/>
    </location>
</feature>
<proteinExistence type="predicted"/>
<organism evidence="2 3">
    <name type="scientific">Faecalibacterium butyricigenerans</name>
    <dbReference type="NCBI Taxonomy" id="1851427"/>
    <lineage>
        <taxon>Bacteria</taxon>
        <taxon>Bacillati</taxon>
        <taxon>Bacillota</taxon>
        <taxon>Clostridia</taxon>
        <taxon>Eubacteriales</taxon>
        <taxon>Oscillospiraceae</taxon>
        <taxon>Faecalibacterium</taxon>
    </lineage>
</organism>
<evidence type="ECO:0000313" key="2">
    <source>
        <dbReference type="EMBL" id="MCC2198646.1"/>
    </source>
</evidence>